<evidence type="ECO:0000256" key="6">
    <source>
        <dbReference type="SAM" id="MobiDB-lite"/>
    </source>
</evidence>
<evidence type="ECO:0000313" key="8">
    <source>
        <dbReference type="EMBL" id="GFY66636.1"/>
    </source>
</evidence>
<name>A0A8X7CH68_9ARAC</name>
<dbReference type="InterPro" id="IPR001841">
    <property type="entry name" value="Znf_RING"/>
</dbReference>
<dbReference type="AlphaFoldDB" id="A0A8X7CH68"/>
<dbReference type="PROSITE" id="PS00518">
    <property type="entry name" value="ZF_RING_1"/>
    <property type="match status" value="1"/>
</dbReference>
<dbReference type="PROSITE" id="PS50089">
    <property type="entry name" value="ZF_RING_2"/>
    <property type="match status" value="1"/>
</dbReference>
<comment type="caution">
    <text evidence="8">The sequence shown here is derived from an EMBL/GenBank/DDBJ whole genome shotgun (WGS) entry which is preliminary data.</text>
</comment>
<keyword evidence="3" id="KW-0862">Zinc</keyword>
<dbReference type="SUPFAM" id="SSF57850">
    <property type="entry name" value="RING/U-box"/>
    <property type="match status" value="1"/>
</dbReference>
<evidence type="ECO:0000256" key="2">
    <source>
        <dbReference type="ARBA" id="ARBA00022771"/>
    </source>
</evidence>
<dbReference type="OrthoDB" id="687730at2759"/>
<feature type="domain" description="RING-type" evidence="7">
    <location>
        <begin position="254"/>
        <end position="292"/>
    </location>
</feature>
<dbReference type="PANTHER" id="PTHR23327">
    <property type="entry name" value="RING FINGER PROTEIN 127"/>
    <property type="match status" value="1"/>
</dbReference>
<protein>
    <recommendedName>
        <fullName evidence="7">RING-type domain-containing protein</fullName>
    </recommendedName>
</protein>
<proteinExistence type="predicted"/>
<keyword evidence="9" id="KW-1185">Reference proteome</keyword>
<dbReference type="InterPro" id="IPR017907">
    <property type="entry name" value="Znf_RING_CS"/>
</dbReference>
<organism evidence="8 9">
    <name type="scientific">Trichonephila inaurata madagascariensis</name>
    <dbReference type="NCBI Taxonomy" id="2747483"/>
    <lineage>
        <taxon>Eukaryota</taxon>
        <taxon>Metazoa</taxon>
        <taxon>Ecdysozoa</taxon>
        <taxon>Arthropoda</taxon>
        <taxon>Chelicerata</taxon>
        <taxon>Arachnida</taxon>
        <taxon>Araneae</taxon>
        <taxon>Araneomorphae</taxon>
        <taxon>Entelegynae</taxon>
        <taxon>Araneoidea</taxon>
        <taxon>Nephilidae</taxon>
        <taxon>Trichonephila</taxon>
        <taxon>Trichonephila inaurata</taxon>
    </lineage>
</organism>
<evidence type="ECO:0000256" key="4">
    <source>
        <dbReference type="PROSITE-ProRule" id="PRU00175"/>
    </source>
</evidence>
<feature type="region of interest" description="Disordered" evidence="6">
    <location>
        <begin position="25"/>
        <end position="61"/>
    </location>
</feature>
<feature type="coiled-coil region" evidence="5">
    <location>
        <begin position="216"/>
        <end position="243"/>
    </location>
</feature>
<keyword evidence="1" id="KW-0479">Metal-binding</keyword>
<dbReference type="InterPro" id="IPR013083">
    <property type="entry name" value="Znf_RING/FYVE/PHD"/>
</dbReference>
<keyword evidence="5" id="KW-0175">Coiled coil</keyword>
<evidence type="ECO:0000256" key="5">
    <source>
        <dbReference type="SAM" id="Coils"/>
    </source>
</evidence>
<evidence type="ECO:0000256" key="3">
    <source>
        <dbReference type="ARBA" id="ARBA00022833"/>
    </source>
</evidence>
<evidence type="ECO:0000259" key="7">
    <source>
        <dbReference type="PROSITE" id="PS50089"/>
    </source>
</evidence>
<dbReference type="Gene3D" id="3.30.40.10">
    <property type="entry name" value="Zinc/RING finger domain, C3HC4 (zinc finger)"/>
    <property type="match status" value="1"/>
</dbReference>
<dbReference type="SMART" id="SM00184">
    <property type="entry name" value="RING"/>
    <property type="match status" value="1"/>
</dbReference>
<sequence length="358" mass="41157">MGRNSIPGLPGKDKERKLLKRKYDEQNLDEATQDSQRTAVPSICPSLGGDDGVSDSSVSSTDSLKTRIRKVFAANRKIRKSSENNLRVRSAAYRDLQFKTMFKNTYNLLHQRNIPWAGFRVLDTLCNEPASSKESSSGSESLLNDNVRVFEPHLPFKEKAIIAEKAKDSSSGSESLLNDNVRVFEPHLPFKEKAIIAEKAKKTVNEDKETAVRLACEVENSRLKALEEKLEMLKARTIKQRSEELEKLLEHFACIICAEIMHEPMILNCSHSMCKYCLLKWKMKQNRCPICREKIVHETKNLLIRDFIDKTIEGMEGEFQANRRKLVFDRQISIEHLDLKEFLKGQAYYPVKMLDVYE</sequence>
<dbReference type="Pfam" id="PF13920">
    <property type="entry name" value="zf-C3HC4_3"/>
    <property type="match status" value="1"/>
</dbReference>
<reference evidence="8" key="1">
    <citation type="submission" date="2020-08" db="EMBL/GenBank/DDBJ databases">
        <title>Multicomponent nature underlies the extraordinary mechanical properties of spider dragline silk.</title>
        <authorList>
            <person name="Kono N."/>
            <person name="Nakamura H."/>
            <person name="Mori M."/>
            <person name="Yoshida Y."/>
            <person name="Ohtoshi R."/>
            <person name="Malay A.D."/>
            <person name="Moran D.A.P."/>
            <person name="Tomita M."/>
            <person name="Numata K."/>
            <person name="Arakawa K."/>
        </authorList>
    </citation>
    <scope>NUCLEOTIDE SEQUENCE</scope>
</reference>
<gene>
    <name evidence="8" type="ORF">TNIN_4561</name>
</gene>
<accession>A0A8X7CH68</accession>
<keyword evidence="2 4" id="KW-0863">Zinc-finger</keyword>
<dbReference type="GO" id="GO:0008270">
    <property type="term" value="F:zinc ion binding"/>
    <property type="evidence" value="ECO:0007669"/>
    <property type="project" value="UniProtKB-KW"/>
</dbReference>
<evidence type="ECO:0000256" key="1">
    <source>
        <dbReference type="ARBA" id="ARBA00022723"/>
    </source>
</evidence>
<evidence type="ECO:0000313" key="9">
    <source>
        <dbReference type="Proteomes" id="UP000886998"/>
    </source>
</evidence>
<dbReference type="Proteomes" id="UP000886998">
    <property type="component" value="Unassembled WGS sequence"/>
</dbReference>
<dbReference type="EMBL" id="BMAV01016155">
    <property type="protein sequence ID" value="GFY66636.1"/>
    <property type="molecule type" value="Genomic_DNA"/>
</dbReference>